<dbReference type="AlphaFoldDB" id="A0A2J8N6S2"/>
<dbReference type="EMBL" id="NBAG03000235">
    <property type="protein sequence ID" value="PNI67472.1"/>
    <property type="molecule type" value="Genomic_DNA"/>
</dbReference>
<feature type="non-terminal residue" evidence="2">
    <location>
        <position position="1"/>
    </location>
</feature>
<sequence>SSEGEDRGGNSPSREPGNARGRARASVELMPAWCGGPCQKSATLVAVTVTSSSLANQTDKVT</sequence>
<protein>
    <submittedName>
        <fullName evidence="2">TOR1AIP1 isoform 12</fullName>
    </submittedName>
</protein>
<organism evidence="2 3">
    <name type="scientific">Pan troglodytes</name>
    <name type="common">Chimpanzee</name>
    <dbReference type="NCBI Taxonomy" id="9598"/>
    <lineage>
        <taxon>Eukaryota</taxon>
        <taxon>Metazoa</taxon>
        <taxon>Chordata</taxon>
        <taxon>Craniata</taxon>
        <taxon>Vertebrata</taxon>
        <taxon>Euteleostomi</taxon>
        <taxon>Mammalia</taxon>
        <taxon>Eutheria</taxon>
        <taxon>Euarchontoglires</taxon>
        <taxon>Primates</taxon>
        <taxon>Haplorrhini</taxon>
        <taxon>Catarrhini</taxon>
        <taxon>Hominidae</taxon>
        <taxon>Pan</taxon>
    </lineage>
</organism>
<comment type="caution">
    <text evidence="2">The sequence shown here is derived from an EMBL/GenBank/DDBJ whole genome shotgun (WGS) entry which is preliminary data.</text>
</comment>
<gene>
    <name evidence="2" type="ORF">CK820_G0013631</name>
</gene>
<accession>A0A2J8N6S2</accession>
<proteinExistence type="predicted"/>
<dbReference type="Proteomes" id="UP000236370">
    <property type="component" value="Unassembled WGS sequence"/>
</dbReference>
<feature type="region of interest" description="Disordered" evidence="1">
    <location>
        <begin position="1"/>
        <end position="24"/>
    </location>
</feature>
<evidence type="ECO:0000313" key="3">
    <source>
        <dbReference type="Proteomes" id="UP000236370"/>
    </source>
</evidence>
<name>A0A2J8N6S2_PANTR</name>
<evidence type="ECO:0000313" key="2">
    <source>
        <dbReference type="EMBL" id="PNI67472.1"/>
    </source>
</evidence>
<reference evidence="2 3" key="1">
    <citation type="submission" date="2017-12" db="EMBL/GenBank/DDBJ databases">
        <title>High-resolution comparative analysis of great ape genomes.</title>
        <authorList>
            <person name="Pollen A."/>
            <person name="Hastie A."/>
            <person name="Hormozdiari F."/>
            <person name="Dougherty M."/>
            <person name="Liu R."/>
            <person name="Chaisson M."/>
            <person name="Hoppe E."/>
            <person name="Hill C."/>
            <person name="Pang A."/>
            <person name="Hillier L."/>
            <person name="Baker C."/>
            <person name="Armstrong J."/>
            <person name="Shendure J."/>
            <person name="Paten B."/>
            <person name="Wilson R."/>
            <person name="Chao H."/>
            <person name="Schneider V."/>
            <person name="Ventura M."/>
            <person name="Kronenberg Z."/>
            <person name="Murali S."/>
            <person name="Gordon D."/>
            <person name="Cantsilieris S."/>
            <person name="Munson K."/>
            <person name="Nelson B."/>
            <person name="Raja A."/>
            <person name="Underwood J."/>
            <person name="Diekhans M."/>
            <person name="Fiddes I."/>
            <person name="Haussler D."/>
            <person name="Eichler E."/>
        </authorList>
    </citation>
    <scope>NUCLEOTIDE SEQUENCE [LARGE SCALE GENOMIC DNA]</scope>
    <source>
        <strain evidence="2">Yerkes chimp pedigree #C0471</strain>
    </source>
</reference>
<evidence type="ECO:0000256" key="1">
    <source>
        <dbReference type="SAM" id="MobiDB-lite"/>
    </source>
</evidence>